<keyword evidence="1" id="KW-0732">Signal</keyword>
<dbReference type="Proteomes" id="UP000494165">
    <property type="component" value="Unassembled WGS sequence"/>
</dbReference>
<feature type="chain" id="PRO_5035735907" evidence="1">
    <location>
        <begin position="20"/>
        <end position="138"/>
    </location>
</feature>
<dbReference type="AlphaFoldDB" id="A0A8S1CQT6"/>
<evidence type="ECO:0000256" key="1">
    <source>
        <dbReference type="SAM" id="SignalP"/>
    </source>
</evidence>
<sequence length="138" mass="15549">MFGLAAVLLFFASPAIVGAQYLPPSHHMPGFHPSYHDEYRNYGPDKRIVSYGYRFGDAYHKVEVNFNRPSAFGVYGPPYGVPMRPSSVPGVATWGSKPANHGWTQLNPVQRPVHQSMWTMQPPSLVAPTYDYLWPGRR</sequence>
<dbReference type="EMBL" id="CADEPI010000063">
    <property type="protein sequence ID" value="CAB3371607.1"/>
    <property type="molecule type" value="Genomic_DNA"/>
</dbReference>
<comment type="caution">
    <text evidence="2">The sequence shown here is derived from an EMBL/GenBank/DDBJ whole genome shotgun (WGS) entry which is preliminary data.</text>
</comment>
<accession>A0A8S1CQT6</accession>
<proteinExistence type="predicted"/>
<evidence type="ECO:0000313" key="3">
    <source>
        <dbReference type="Proteomes" id="UP000494165"/>
    </source>
</evidence>
<protein>
    <submittedName>
        <fullName evidence="2">Uncharacterized protein</fullName>
    </submittedName>
</protein>
<gene>
    <name evidence="2" type="ORF">CLODIP_2_CD01626</name>
</gene>
<organism evidence="2 3">
    <name type="scientific">Cloeon dipterum</name>
    <dbReference type="NCBI Taxonomy" id="197152"/>
    <lineage>
        <taxon>Eukaryota</taxon>
        <taxon>Metazoa</taxon>
        <taxon>Ecdysozoa</taxon>
        <taxon>Arthropoda</taxon>
        <taxon>Hexapoda</taxon>
        <taxon>Insecta</taxon>
        <taxon>Pterygota</taxon>
        <taxon>Palaeoptera</taxon>
        <taxon>Ephemeroptera</taxon>
        <taxon>Pisciforma</taxon>
        <taxon>Baetidae</taxon>
        <taxon>Cloeon</taxon>
    </lineage>
</organism>
<reference evidence="2 3" key="1">
    <citation type="submission" date="2020-04" db="EMBL/GenBank/DDBJ databases">
        <authorList>
            <person name="Alioto T."/>
            <person name="Alioto T."/>
            <person name="Gomez Garrido J."/>
        </authorList>
    </citation>
    <scope>NUCLEOTIDE SEQUENCE [LARGE SCALE GENOMIC DNA]</scope>
</reference>
<evidence type="ECO:0000313" key="2">
    <source>
        <dbReference type="EMBL" id="CAB3371607.1"/>
    </source>
</evidence>
<keyword evidence="3" id="KW-1185">Reference proteome</keyword>
<feature type="signal peptide" evidence="1">
    <location>
        <begin position="1"/>
        <end position="19"/>
    </location>
</feature>
<name>A0A8S1CQT6_9INSE</name>